<dbReference type="KEGG" id="vcw:GJQ55_11770"/>
<dbReference type="PROSITE" id="PS51257">
    <property type="entry name" value="PROKAR_LIPOPROTEIN"/>
    <property type="match status" value="1"/>
</dbReference>
<keyword evidence="2" id="KW-1185">Reference proteome</keyword>
<dbReference type="Proteomes" id="UP000596074">
    <property type="component" value="Chromosome"/>
</dbReference>
<name>A0A9E8JQJ4_9GAMM</name>
<reference evidence="1 2" key="1">
    <citation type="submission" date="2019-11" db="EMBL/GenBank/DDBJ databases">
        <title>Venatorbacter sp. nov. a predator of Campylobacter and other Gram-negative bacteria.</title>
        <authorList>
            <person name="Saeedi A."/>
            <person name="Cummings N.J."/>
            <person name="Connerton I.F."/>
            <person name="Connerton P.L."/>
        </authorList>
    </citation>
    <scope>NUCLEOTIDE SEQUENCE [LARGE SCALE GENOMIC DNA]</scope>
    <source>
        <strain evidence="1">XL5</strain>
    </source>
</reference>
<protein>
    <submittedName>
        <fullName evidence="1">Uncharacterized protein</fullName>
    </submittedName>
</protein>
<dbReference type="RefSeq" id="WP_228345171.1">
    <property type="nucleotide sequence ID" value="NZ_CP045550.1"/>
</dbReference>
<sequence>MVFRMRSLAVAGLALLLQTGLAGCAVNPPAGQAPGWIMNPGKGVVASCGFNIKGRYAQEQCALMRARERLAAEQGVKISSVSHLSESVRNDASNVRFNKEILEQVNGKEVKARVIDTWYDAQRDEFYVWMEAAR</sequence>
<evidence type="ECO:0000313" key="2">
    <source>
        <dbReference type="Proteomes" id="UP000596074"/>
    </source>
</evidence>
<dbReference type="AlphaFoldDB" id="A0A9E8JQJ4"/>
<dbReference type="EMBL" id="CP046056">
    <property type="protein sequence ID" value="QQD25108.1"/>
    <property type="molecule type" value="Genomic_DNA"/>
</dbReference>
<gene>
    <name evidence="1" type="ORF">GJQ55_11770</name>
</gene>
<evidence type="ECO:0000313" key="1">
    <source>
        <dbReference type="EMBL" id="QQD25108.1"/>
    </source>
</evidence>
<proteinExistence type="predicted"/>
<organism evidence="1 2">
    <name type="scientific">Venatoribacter cucullus</name>
    <dbReference type="NCBI Taxonomy" id="2661630"/>
    <lineage>
        <taxon>Bacteria</taxon>
        <taxon>Pseudomonadati</taxon>
        <taxon>Pseudomonadota</taxon>
        <taxon>Gammaproteobacteria</taxon>
        <taxon>Oceanospirillales</taxon>
        <taxon>Oceanospirillaceae</taxon>
        <taxon>Venatoribacter</taxon>
    </lineage>
</organism>
<accession>A0A9E8JQJ4</accession>